<evidence type="ECO:0000259" key="1">
    <source>
        <dbReference type="Pfam" id="PF18885"/>
    </source>
</evidence>
<sequence>FAHNTGADLYGDTTVHRLSKGGEHFYTADAAELKVLTSKLTTRGGWSDEGRLFEKADNDSADLAGFTVATYKALGAEYQEVAPNEYAWVFTDSDADKVKALEAKAADIAAQLDDAADPIITQIHRLYNKSNGDHVWTSDETEYNALAAKDSWNDEGIAFYVPAFTGTTAVTRLYKGSRHLLSTDSNEQKVLSKKYGWKVEGTVFKAY</sequence>
<dbReference type="Proteomes" id="UP000700815">
    <property type="component" value="Unassembled WGS sequence"/>
</dbReference>
<gene>
    <name evidence="2" type="ORF">KIH79_12635</name>
</gene>
<dbReference type="EMBL" id="JAHBBH010000077">
    <property type="protein sequence ID" value="MBW3093739.1"/>
    <property type="molecule type" value="Genomic_DNA"/>
</dbReference>
<evidence type="ECO:0000313" key="3">
    <source>
        <dbReference type="Proteomes" id="UP000700815"/>
    </source>
</evidence>
<comment type="caution">
    <text evidence="2">The sequence shown here is derived from an EMBL/GenBank/DDBJ whole genome shotgun (WGS) entry which is preliminary data.</text>
</comment>
<dbReference type="RefSeq" id="WP_420829385.1">
    <property type="nucleotide sequence ID" value="NZ_JAHBBH010000077.1"/>
</dbReference>
<name>A0ABS6WJI5_9BIFI</name>
<accession>A0ABS6WJI5</accession>
<evidence type="ECO:0000313" key="2">
    <source>
        <dbReference type="EMBL" id="MBW3093739.1"/>
    </source>
</evidence>
<feature type="non-terminal residue" evidence="2">
    <location>
        <position position="1"/>
    </location>
</feature>
<dbReference type="InterPro" id="IPR043708">
    <property type="entry name" value="DUF5648"/>
</dbReference>
<organism evidence="2 3">
    <name type="scientific">Bifidobacterium miconis</name>
    <dbReference type="NCBI Taxonomy" id="2834435"/>
    <lineage>
        <taxon>Bacteria</taxon>
        <taxon>Bacillati</taxon>
        <taxon>Actinomycetota</taxon>
        <taxon>Actinomycetes</taxon>
        <taxon>Bifidobacteriales</taxon>
        <taxon>Bifidobacteriaceae</taxon>
        <taxon>Bifidobacterium</taxon>
    </lineage>
</organism>
<proteinExistence type="predicted"/>
<protein>
    <recommendedName>
        <fullName evidence="1">DUF5648 domain-containing protein</fullName>
    </recommendedName>
</protein>
<dbReference type="Pfam" id="PF18885">
    <property type="entry name" value="DUF5648"/>
    <property type="match status" value="1"/>
</dbReference>
<keyword evidence="3" id="KW-1185">Reference proteome</keyword>
<feature type="domain" description="DUF5648" evidence="1">
    <location>
        <begin position="117"/>
        <end position="206"/>
    </location>
</feature>
<reference evidence="2 3" key="1">
    <citation type="submission" date="2021-05" db="EMBL/GenBank/DDBJ databases">
        <title>Phylogenetic classification of ten novel species belonging to the genus Bifidobacterium comprising B. colchicus sp. nov., B. abeli sp. nov., B. bicoloris sp. nov., B. guerezis sp. nov., B. rosaliae sp. nov., B. santillanensis sp. nov., B. argentati sp. nov., B. amazzoni sp. nov., B. pluviali sp. nov., and B. pinnaculum sp. nov.</title>
        <authorList>
            <person name="Lugli G.A."/>
            <person name="Ruiz Garcia L."/>
            <person name="Margolles A."/>
            <person name="Ventura M."/>
        </authorList>
    </citation>
    <scope>NUCLEOTIDE SEQUENCE [LARGE SCALE GENOMIC DNA]</scope>
    <source>
        <strain evidence="2 3">82T10</strain>
    </source>
</reference>